<dbReference type="Gramene" id="KQK89162">
    <property type="protein sequence ID" value="KQK89162"/>
    <property type="gene ID" value="SETIT_038502mg"/>
</dbReference>
<reference evidence="2" key="2">
    <citation type="submission" date="2018-08" db="UniProtKB">
        <authorList>
            <consortium name="EnsemblPlants"/>
        </authorList>
    </citation>
    <scope>IDENTIFICATION</scope>
    <source>
        <strain evidence="2">Yugu1</strain>
    </source>
</reference>
<evidence type="ECO:0000313" key="3">
    <source>
        <dbReference type="Proteomes" id="UP000004995"/>
    </source>
</evidence>
<dbReference type="EMBL" id="AGNK02005631">
    <property type="status" value="NOT_ANNOTATED_CDS"/>
    <property type="molecule type" value="Genomic_DNA"/>
</dbReference>
<name>K4AHZ5_SETIT</name>
<dbReference type="EnsemblPlants" id="KQK89162">
    <property type="protein sequence ID" value="KQK89162"/>
    <property type="gene ID" value="SETIT_038502mg"/>
</dbReference>
<organism evidence="2 3">
    <name type="scientific">Setaria italica</name>
    <name type="common">Foxtail millet</name>
    <name type="synonym">Panicum italicum</name>
    <dbReference type="NCBI Taxonomy" id="4555"/>
    <lineage>
        <taxon>Eukaryota</taxon>
        <taxon>Viridiplantae</taxon>
        <taxon>Streptophyta</taxon>
        <taxon>Embryophyta</taxon>
        <taxon>Tracheophyta</taxon>
        <taxon>Spermatophyta</taxon>
        <taxon>Magnoliopsida</taxon>
        <taxon>Liliopsida</taxon>
        <taxon>Poales</taxon>
        <taxon>Poaceae</taxon>
        <taxon>PACMAD clade</taxon>
        <taxon>Panicoideae</taxon>
        <taxon>Panicodae</taxon>
        <taxon>Paniceae</taxon>
        <taxon>Cenchrinae</taxon>
        <taxon>Setaria</taxon>
    </lineage>
</organism>
<reference evidence="3" key="1">
    <citation type="journal article" date="2012" name="Nat. Biotechnol.">
        <title>Reference genome sequence of the model plant Setaria.</title>
        <authorList>
            <person name="Bennetzen J.L."/>
            <person name="Schmutz J."/>
            <person name="Wang H."/>
            <person name="Percifield R."/>
            <person name="Hawkins J."/>
            <person name="Pontaroli A.C."/>
            <person name="Estep M."/>
            <person name="Feng L."/>
            <person name="Vaughn J.N."/>
            <person name="Grimwood J."/>
            <person name="Jenkins J."/>
            <person name="Barry K."/>
            <person name="Lindquist E."/>
            <person name="Hellsten U."/>
            <person name="Deshpande S."/>
            <person name="Wang X."/>
            <person name="Wu X."/>
            <person name="Mitros T."/>
            <person name="Triplett J."/>
            <person name="Yang X."/>
            <person name="Ye C.Y."/>
            <person name="Mauro-Herrera M."/>
            <person name="Wang L."/>
            <person name="Li P."/>
            <person name="Sharma M."/>
            <person name="Sharma R."/>
            <person name="Ronald P.C."/>
            <person name="Panaud O."/>
            <person name="Kellogg E.A."/>
            <person name="Brutnell T.P."/>
            <person name="Doust A.N."/>
            <person name="Tuskan G.A."/>
            <person name="Rokhsar D."/>
            <person name="Devos K.M."/>
        </authorList>
    </citation>
    <scope>NUCLEOTIDE SEQUENCE [LARGE SCALE GENOMIC DNA]</scope>
    <source>
        <strain evidence="3">cv. Yugu1</strain>
    </source>
</reference>
<feature type="compositionally biased region" description="Polar residues" evidence="1">
    <location>
        <begin position="36"/>
        <end position="52"/>
    </location>
</feature>
<sequence length="52" mass="6090">MIYVFKLYISDTKVLKKWPRNKKTGKEAKQKRPQHSALSSKETSIFWASSMS</sequence>
<dbReference type="Proteomes" id="UP000004995">
    <property type="component" value="Unassembled WGS sequence"/>
</dbReference>
<evidence type="ECO:0000313" key="2">
    <source>
        <dbReference type="EnsemblPlants" id="KQK89162"/>
    </source>
</evidence>
<keyword evidence="3" id="KW-1185">Reference proteome</keyword>
<dbReference type="AlphaFoldDB" id="K4AHZ5"/>
<dbReference type="InParanoid" id="K4AHZ5"/>
<evidence type="ECO:0000256" key="1">
    <source>
        <dbReference type="SAM" id="MobiDB-lite"/>
    </source>
</evidence>
<feature type="region of interest" description="Disordered" evidence="1">
    <location>
        <begin position="20"/>
        <end position="52"/>
    </location>
</feature>
<proteinExistence type="predicted"/>
<dbReference type="HOGENOM" id="CLU_3090922_0_0_1"/>
<protein>
    <submittedName>
        <fullName evidence="2">Uncharacterized protein</fullName>
    </submittedName>
</protein>
<accession>K4AHZ5</accession>